<evidence type="ECO:0000256" key="1">
    <source>
        <dbReference type="ARBA" id="ARBA00022679"/>
    </source>
</evidence>
<dbReference type="InterPro" id="IPR050830">
    <property type="entry name" value="Fungal_FAS"/>
</dbReference>
<gene>
    <name evidence="3" type="ORF">OH76DRAFT_1545029</name>
</gene>
<sequence length="169" mass="17972">ENGHNALKWTFYSGLRGQQAFPVLALEPSIVQDSVIGGEGSPSPKRSVTGLSLKDLDGHIAETNKHLPGDSKIGIFLYNGPKAFVVTGPSRVLYGLVTHLRKVRAPSGCDQSKIPSPSASPSSQCASSSSASRTTASTSRASLTRDLENQELWKPEDLGIPVYHTENGT</sequence>
<keyword evidence="1" id="KW-0808">Transferase</keyword>
<keyword evidence="4" id="KW-1185">Reference proteome</keyword>
<feature type="non-terminal residue" evidence="3">
    <location>
        <position position="1"/>
    </location>
</feature>
<evidence type="ECO:0000313" key="4">
    <source>
        <dbReference type="Proteomes" id="UP000256964"/>
    </source>
</evidence>
<feature type="region of interest" description="Disordered" evidence="2">
    <location>
        <begin position="106"/>
        <end position="150"/>
    </location>
</feature>
<feature type="non-terminal residue" evidence="3">
    <location>
        <position position="169"/>
    </location>
</feature>
<dbReference type="PANTHER" id="PTHR10982:SF21">
    <property type="entry name" value="FATTY ACID SYNTHASE SUBUNIT BETA"/>
    <property type="match status" value="1"/>
</dbReference>
<reference evidence="3 4" key="1">
    <citation type="journal article" date="2018" name="Biotechnol. Biofuels">
        <title>Integrative visual omics of the white-rot fungus Polyporus brumalis exposes the biotechnological potential of its oxidative enzymes for delignifying raw plant biomass.</title>
        <authorList>
            <person name="Miyauchi S."/>
            <person name="Rancon A."/>
            <person name="Drula E."/>
            <person name="Hage H."/>
            <person name="Chaduli D."/>
            <person name="Favel A."/>
            <person name="Grisel S."/>
            <person name="Henrissat B."/>
            <person name="Herpoel-Gimbert I."/>
            <person name="Ruiz-Duenas F.J."/>
            <person name="Chevret D."/>
            <person name="Hainaut M."/>
            <person name="Lin J."/>
            <person name="Wang M."/>
            <person name="Pangilinan J."/>
            <person name="Lipzen A."/>
            <person name="Lesage-Meessen L."/>
            <person name="Navarro D."/>
            <person name="Riley R."/>
            <person name="Grigoriev I.V."/>
            <person name="Zhou S."/>
            <person name="Raouche S."/>
            <person name="Rosso M.N."/>
        </authorList>
    </citation>
    <scope>NUCLEOTIDE SEQUENCE [LARGE SCALE GENOMIC DNA]</scope>
    <source>
        <strain evidence="3 4">BRFM 1820</strain>
    </source>
</reference>
<dbReference type="STRING" id="139420.A0A371CSL5"/>
<name>A0A371CSL5_9APHY</name>
<evidence type="ECO:0000313" key="3">
    <source>
        <dbReference type="EMBL" id="RDX43283.1"/>
    </source>
</evidence>
<dbReference type="AlphaFoldDB" id="A0A371CSL5"/>
<dbReference type="GO" id="GO:0016740">
    <property type="term" value="F:transferase activity"/>
    <property type="evidence" value="ECO:0007669"/>
    <property type="project" value="UniProtKB-KW"/>
</dbReference>
<protein>
    <submittedName>
        <fullName evidence="3">Uncharacterized protein</fullName>
    </submittedName>
</protein>
<dbReference type="EMBL" id="KZ857467">
    <property type="protein sequence ID" value="RDX43283.1"/>
    <property type="molecule type" value="Genomic_DNA"/>
</dbReference>
<evidence type="ECO:0000256" key="2">
    <source>
        <dbReference type="SAM" id="MobiDB-lite"/>
    </source>
</evidence>
<dbReference type="Gene3D" id="3.30.70.3320">
    <property type="match status" value="1"/>
</dbReference>
<accession>A0A371CSL5</accession>
<proteinExistence type="predicted"/>
<dbReference type="OrthoDB" id="3247232at2759"/>
<feature type="compositionally biased region" description="Low complexity" evidence="2">
    <location>
        <begin position="115"/>
        <end position="142"/>
    </location>
</feature>
<organism evidence="3 4">
    <name type="scientific">Lentinus brumalis</name>
    <dbReference type="NCBI Taxonomy" id="2498619"/>
    <lineage>
        <taxon>Eukaryota</taxon>
        <taxon>Fungi</taxon>
        <taxon>Dikarya</taxon>
        <taxon>Basidiomycota</taxon>
        <taxon>Agaricomycotina</taxon>
        <taxon>Agaricomycetes</taxon>
        <taxon>Polyporales</taxon>
        <taxon>Polyporaceae</taxon>
        <taxon>Lentinus</taxon>
    </lineage>
</organism>
<dbReference type="PANTHER" id="PTHR10982">
    <property type="entry name" value="MALONYL COA-ACYL CARRIER PROTEIN TRANSACYLASE"/>
    <property type="match status" value="1"/>
</dbReference>
<dbReference type="Proteomes" id="UP000256964">
    <property type="component" value="Unassembled WGS sequence"/>
</dbReference>